<accession>A0AA88L166</accession>
<dbReference type="PANTHER" id="PTHR37984">
    <property type="entry name" value="PROTEIN CBG26694"/>
    <property type="match status" value="1"/>
</dbReference>
<dbReference type="InterPro" id="IPR043502">
    <property type="entry name" value="DNA/RNA_pol_sf"/>
</dbReference>
<reference evidence="1" key="1">
    <citation type="submission" date="2023-07" db="EMBL/GenBank/DDBJ databases">
        <title>Chromosome-level genome assembly of Artemia franciscana.</title>
        <authorList>
            <person name="Jo E."/>
        </authorList>
    </citation>
    <scope>NUCLEOTIDE SEQUENCE</scope>
    <source>
        <tissue evidence="1">Whole body</tissue>
    </source>
</reference>
<dbReference type="Gene3D" id="3.10.10.10">
    <property type="entry name" value="HIV Type 1 Reverse Transcriptase, subunit A, domain 1"/>
    <property type="match status" value="1"/>
</dbReference>
<dbReference type="GO" id="GO:0071897">
    <property type="term" value="P:DNA biosynthetic process"/>
    <property type="evidence" value="ECO:0007669"/>
    <property type="project" value="UniProtKB-ARBA"/>
</dbReference>
<dbReference type="SUPFAM" id="SSF56672">
    <property type="entry name" value="DNA/RNA polymerases"/>
    <property type="match status" value="1"/>
</dbReference>
<dbReference type="InterPro" id="IPR043128">
    <property type="entry name" value="Rev_trsase/Diguanyl_cyclase"/>
</dbReference>
<protein>
    <recommendedName>
        <fullName evidence="3">Reverse transcriptase domain-containing protein</fullName>
    </recommendedName>
</protein>
<dbReference type="EMBL" id="JAVRJZ010000018">
    <property type="protein sequence ID" value="KAK2709001.1"/>
    <property type="molecule type" value="Genomic_DNA"/>
</dbReference>
<evidence type="ECO:0000313" key="2">
    <source>
        <dbReference type="Proteomes" id="UP001187531"/>
    </source>
</evidence>
<comment type="caution">
    <text evidence="1">The sequence shown here is derived from an EMBL/GenBank/DDBJ whole genome shotgun (WGS) entry which is preliminary data.</text>
</comment>
<dbReference type="Proteomes" id="UP001187531">
    <property type="component" value="Unassembled WGS sequence"/>
</dbReference>
<dbReference type="Gene3D" id="3.30.70.270">
    <property type="match status" value="2"/>
</dbReference>
<sequence length="156" mass="17900">MLDNKSSDLTTFNTIYGCYKFKRYPFGLNSAQDDFQRKMEEAYENLDLGLIIDDTAICSADERLKAALDCACKKNMKLNRDKCIFGTDSIPYFGHLLISEGIKLEPEKTRALSEMPLPKNNDQLQKLLDMLNYLSRYISNLSSLNKNPRELPLTDQ</sequence>
<keyword evidence="2" id="KW-1185">Reference proteome</keyword>
<proteinExistence type="predicted"/>
<dbReference type="PANTHER" id="PTHR37984:SF7">
    <property type="entry name" value="INTEGRASE CATALYTIC DOMAIN-CONTAINING PROTEIN"/>
    <property type="match status" value="1"/>
</dbReference>
<dbReference type="AlphaFoldDB" id="A0AA88L166"/>
<dbReference type="InterPro" id="IPR050951">
    <property type="entry name" value="Retrovirus_Pol_polyprotein"/>
</dbReference>
<evidence type="ECO:0000313" key="1">
    <source>
        <dbReference type="EMBL" id="KAK2709001.1"/>
    </source>
</evidence>
<evidence type="ECO:0008006" key="3">
    <source>
        <dbReference type="Google" id="ProtNLM"/>
    </source>
</evidence>
<organism evidence="1 2">
    <name type="scientific">Artemia franciscana</name>
    <name type="common">Brine shrimp</name>
    <name type="synonym">Artemia sanfranciscana</name>
    <dbReference type="NCBI Taxonomy" id="6661"/>
    <lineage>
        <taxon>Eukaryota</taxon>
        <taxon>Metazoa</taxon>
        <taxon>Ecdysozoa</taxon>
        <taxon>Arthropoda</taxon>
        <taxon>Crustacea</taxon>
        <taxon>Branchiopoda</taxon>
        <taxon>Anostraca</taxon>
        <taxon>Artemiidae</taxon>
        <taxon>Artemia</taxon>
    </lineage>
</organism>
<gene>
    <name evidence="1" type="ORF">QYM36_014585</name>
</gene>
<name>A0AA88L166_ARTSF</name>